<evidence type="ECO:0000313" key="2">
    <source>
        <dbReference type="Proteomes" id="UP001433508"/>
    </source>
</evidence>
<name>A0ACC3SVY9_LIPKO</name>
<organism evidence="1 2">
    <name type="scientific">Lipomyces kononenkoae</name>
    <name type="common">Yeast</name>
    <dbReference type="NCBI Taxonomy" id="34357"/>
    <lineage>
        <taxon>Eukaryota</taxon>
        <taxon>Fungi</taxon>
        <taxon>Dikarya</taxon>
        <taxon>Ascomycota</taxon>
        <taxon>Saccharomycotina</taxon>
        <taxon>Lipomycetes</taxon>
        <taxon>Lipomycetales</taxon>
        <taxon>Lipomycetaceae</taxon>
        <taxon>Lipomyces</taxon>
    </lineage>
</organism>
<accession>A0ACC3SVY9</accession>
<keyword evidence="2" id="KW-1185">Reference proteome</keyword>
<gene>
    <name evidence="1" type="ORF">V1525DRAFT_408876</name>
</gene>
<protein>
    <submittedName>
        <fullName evidence="1">Uncharacterized protein</fullName>
    </submittedName>
</protein>
<comment type="caution">
    <text evidence="1">The sequence shown here is derived from an EMBL/GenBank/DDBJ whole genome shotgun (WGS) entry which is preliminary data.</text>
</comment>
<proteinExistence type="predicted"/>
<dbReference type="EMBL" id="MU971404">
    <property type="protein sequence ID" value="KAK9235772.1"/>
    <property type="molecule type" value="Genomic_DNA"/>
</dbReference>
<sequence length="238" mass="27701">MGDERDLEIDDLISNLDKDYYSAHSATNGSYLTIQKTRDFNSLVQLWTHERTCPDILPYAHELLDTIVDRVRGQIEVIEEYTTSGDSSGGNAKLKVLFVETELERVKFLVRGYLRARIHKIDNYYMHILNNPDVQHKLSQSELRYTKRRANQLKRYYDHRFLASLPQLLQRLDDTAGGLHMIDAPDLDEVVFIRVLRDSPGEVDLGNDDKIELRKGNIYVLPYKVIRRYVDDGDVQLM</sequence>
<reference evidence="2" key="1">
    <citation type="journal article" date="2024" name="Front. Bioeng. Biotechnol.">
        <title>Genome-scale model development and genomic sequencing of the oleaginous clade Lipomyces.</title>
        <authorList>
            <person name="Czajka J.J."/>
            <person name="Han Y."/>
            <person name="Kim J."/>
            <person name="Mondo S.J."/>
            <person name="Hofstad B.A."/>
            <person name="Robles A."/>
            <person name="Haridas S."/>
            <person name="Riley R."/>
            <person name="LaButti K."/>
            <person name="Pangilinan J."/>
            <person name="Andreopoulos W."/>
            <person name="Lipzen A."/>
            <person name="Yan J."/>
            <person name="Wang M."/>
            <person name="Ng V."/>
            <person name="Grigoriev I.V."/>
            <person name="Spatafora J.W."/>
            <person name="Magnuson J.K."/>
            <person name="Baker S.E."/>
            <person name="Pomraning K.R."/>
        </authorList>
    </citation>
    <scope>NUCLEOTIDE SEQUENCE [LARGE SCALE GENOMIC DNA]</scope>
    <source>
        <strain evidence="2">CBS 7786</strain>
    </source>
</reference>
<evidence type="ECO:0000313" key="1">
    <source>
        <dbReference type="EMBL" id="KAK9235772.1"/>
    </source>
</evidence>
<dbReference type="Proteomes" id="UP001433508">
    <property type="component" value="Unassembled WGS sequence"/>
</dbReference>